<dbReference type="EMBL" id="QTJX01000002">
    <property type="protein sequence ID" value="RDY59384.1"/>
    <property type="molecule type" value="Genomic_DNA"/>
</dbReference>
<evidence type="ECO:0000256" key="1">
    <source>
        <dbReference type="SAM" id="SignalP"/>
    </source>
</evidence>
<dbReference type="Gene3D" id="3.40.710.10">
    <property type="entry name" value="DD-peptidase/beta-lactamase superfamily"/>
    <property type="match status" value="1"/>
</dbReference>
<dbReference type="RefSeq" id="WP_116183999.1">
    <property type="nucleotide sequence ID" value="NZ_QTJX01000002.1"/>
</dbReference>
<reference evidence="3 4" key="1">
    <citation type="submission" date="2018-08" db="EMBL/GenBank/DDBJ databases">
        <title>Muricauda nanhaiensis sp. nov., isolated from seawater of the South China Sea.</title>
        <authorList>
            <person name="Dang Y."/>
        </authorList>
    </citation>
    <scope>NUCLEOTIDE SEQUENCE [LARGE SCALE GENOMIC DNA]</scope>
    <source>
        <strain evidence="3 4">SM1704</strain>
    </source>
</reference>
<keyword evidence="4" id="KW-1185">Reference proteome</keyword>
<keyword evidence="3" id="KW-0378">Hydrolase</keyword>
<dbReference type="InterPro" id="IPR001466">
    <property type="entry name" value="Beta-lactam-related"/>
</dbReference>
<name>A0A371JPE3_9FLAO</name>
<dbReference type="SUPFAM" id="SSF56601">
    <property type="entry name" value="beta-lactamase/transpeptidase-like"/>
    <property type="match status" value="1"/>
</dbReference>
<accession>A0A371JPE3</accession>
<keyword evidence="1" id="KW-0732">Signal</keyword>
<dbReference type="InterPro" id="IPR050789">
    <property type="entry name" value="Diverse_Enzym_Activities"/>
</dbReference>
<dbReference type="PANTHER" id="PTHR43283">
    <property type="entry name" value="BETA-LACTAMASE-RELATED"/>
    <property type="match status" value="1"/>
</dbReference>
<comment type="caution">
    <text evidence="3">The sequence shown here is derived from an EMBL/GenBank/DDBJ whole genome shotgun (WGS) entry which is preliminary data.</text>
</comment>
<dbReference type="PANTHER" id="PTHR43283:SF7">
    <property type="entry name" value="BETA-LACTAMASE-RELATED DOMAIN-CONTAINING PROTEIN"/>
    <property type="match status" value="1"/>
</dbReference>
<evidence type="ECO:0000313" key="3">
    <source>
        <dbReference type="EMBL" id="RDY59384.1"/>
    </source>
</evidence>
<organism evidence="3 4">
    <name type="scientific">Flagellimonas nanhaiensis</name>
    <dbReference type="NCBI Taxonomy" id="2292706"/>
    <lineage>
        <taxon>Bacteria</taxon>
        <taxon>Pseudomonadati</taxon>
        <taxon>Bacteroidota</taxon>
        <taxon>Flavobacteriia</taxon>
        <taxon>Flavobacteriales</taxon>
        <taxon>Flavobacteriaceae</taxon>
        <taxon>Flagellimonas</taxon>
    </lineage>
</organism>
<dbReference type="AlphaFoldDB" id="A0A371JPE3"/>
<proteinExistence type="predicted"/>
<evidence type="ECO:0000259" key="2">
    <source>
        <dbReference type="Pfam" id="PF00144"/>
    </source>
</evidence>
<dbReference type="OrthoDB" id="9773047at2"/>
<feature type="chain" id="PRO_5016597829" evidence="1">
    <location>
        <begin position="21"/>
        <end position="573"/>
    </location>
</feature>
<gene>
    <name evidence="3" type="ORF">DX873_08330</name>
</gene>
<feature type="domain" description="Beta-lactamase-related" evidence="2">
    <location>
        <begin position="276"/>
        <end position="555"/>
    </location>
</feature>
<dbReference type="Pfam" id="PF00144">
    <property type="entry name" value="Beta-lactamase"/>
    <property type="match status" value="1"/>
</dbReference>
<evidence type="ECO:0000313" key="4">
    <source>
        <dbReference type="Proteomes" id="UP000261828"/>
    </source>
</evidence>
<dbReference type="InterPro" id="IPR012338">
    <property type="entry name" value="Beta-lactam/transpept-like"/>
</dbReference>
<feature type="signal peptide" evidence="1">
    <location>
        <begin position="1"/>
        <end position="20"/>
    </location>
</feature>
<dbReference type="Proteomes" id="UP000261828">
    <property type="component" value="Unassembled WGS sequence"/>
</dbReference>
<protein>
    <submittedName>
        <fullName evidence="3">Class C beta-lactamase-related serine hydrolase</fullName>
    </submittedName>
</protein>
<dbReference type="GO" id="GO:0016787">
    <property type="term" value="F:hydrolase activity"/>
    <property type="evidence" value="ECO:0007669"/>
    <property type="project" value="UniProtKB-KW"/>
</dbReference>
<sequence>MLKYLRILVLLCLSTVVGYAQNNKQDYQGEWVGFLPNKSSFNFQVSIAKLEGDNYHLTIANDKIIIDENVVSSSSDRIRFAINQQLFFNLQYEPNGQELSGFIKTGRFLYHISLQKTENNTFTGAWNAFMVDSGLQSDDILLYIENTEEGNYVAYPFFGDQRFRGTWTEGFTRKGDTLFFRDGNTGLNFRANLLEKAIELEILLTDVLITKTKLTHTTEGWEYKTDTVDQSQNAGTPPQLADGWATANISDYGIDKDNLLRLIESVHANTLVNTHSVLIAKENKLVFESYFGGFNADIPHDLRSASKSISSAIIGVAIDDKIIESVEEKLYDFIPETYQYTKDSLKSKIRIKDLLTMSSGLDVNNLAAENYYQDPERNSKSWLQAVLEAPMVNDPGTYADYGSANPFLLGVCLNERLSKPVEIYMDEKLFAPLGITNYINQTDNTEITPYFGGGMLLTPRDLLKFGQLYLNKGKWQGKQIISEDWVLESTMKHVRLQNVKDKNEYGYQWWHDTYLVNGRAIESIEARGAGGQFIFILPKLDAVVVITSGNFRNGKGNQSRDILKEYILPAILN</sequence>